<feature type="region of interest" description="Disordered" evidence="1">
    <location>
        <begin position="220"/>
        <end position="252"/>
    </location>
</feature>
<reference evidence="2" key="1">
    <citation type="submission" date="2020-06" db="EMBL/GenBank/DDBJ databases">
        <title>Draft genome of Bugula neritina, a colonial animal packing powerful symbionts and potential medicines.</title>
        <authorList>
            <person name="Rayko M."/>
        </authorList>
    </citation>
    <scope>NUCLEOTIDE SEQUENCE [LARGE SCALE GENOMIC DNA]</scope>
    <source>
        <strain evidence="2">Kwan_BN1</strain>
    </source>
</reference>
<feature type="region of interest" description="Disordered" evidence="1">
    <location>
        <begin position="181"/>
        <end position="208"/>
    </location>
</feature>
<feature type="region of interest" description="Disordered" evidence="1">
    <location>
        <begin position="1"/>
        <end position="52"/>
    </location>
</feature>
<evidence type="ECO:0000256" key="1">
    <source>
        <dbReference type="SAM" id="MobiDB-lite"/>
    </source>
</evidence>
<protein>
    <submittedName>
        <fullName evidence="2">Uncharacterized protein</fullName>
    </submittedName>
</protein>
<proteinExistence type="predicted"/>
<sequence length="415" mass="46354">MLFFSGKDFKSEPLPAKDSDQTTKTQATYSSPKPSSYHKLSSSPKSHNRDRGTTHINQINVADFAKLNVKVTKPTEPSPPNHNITDYQYRVSMVKFKGASNSVPNYNEKQENIKKTVAQNDALLSNTSKVRKKDVKSMKVSRIEPIPPDRASLLVPTALPHGNKFMNLLIDDRKWDQMSNSSKSTLESTLPRLHYDSPTPFQRQGNGDDEMAGEISIAVPQLPHLIANNRTTRQPSGSKKQTENNLETSNEQHVDTNLHIEEEPTVIITNEGGTHVNKEVADGTRDGWESGYQSITPRLSVDSRSHAMMPGAALHLDIPTEHRSMTPFSSITLSTYIDQSRPSSTHLDVPSNGVDNSDSYSRKISLETRSSVSKLPAIHSRNDNYESMDDRTLYFTPLTIQSIRTPDPEISDENE</sequence>
<evidence type="ECO:0000313" key="2">
    <source>
        <dbReference type="EMBL" id="KAF6032832.1"/>
    </source>
</evidence>
<dbReference type="AlphaFoldDB" id="A0A7J7K2F8"/>
<feature type="compositionally biased region" description="Basic and acidic residues" evidence="1">
    <location>
        <begin position="7"/>
        <end position="21"/>
    </location>
</feature>
<keyword evidence="3" id="KW-1185">Reference proteome</keyword>
<feature type="compositionally biased region" description="Polar residues" evidence="1">
    <location>
        <begin position="228"/>
        <end position="249"/>
    </location>
</feature>
<accession>A0A7J7K2F8</accession>
<comment type="caution">
    <text evidence="2">The sequence shown here is derived from an EMBL/GenBank/DDBJ whole genome shotgun (WGS) entry which is preliminary data.</text>
</comment>
<dbReference type="Proteomes" id="UP000593567">
    <property type="component" value="Unassembled WGS sequence"/>
</dbReference>
<dbReference type="EMBL" id="VXIV02001473">
    <property type="protein sequence ID" value="KAF6032832.1"/>
    <property type="molecule type" value="Genomic_DNA"/>
</dbReference>
<name>A0A7J7K2F8_BUGNE</name>
<gene>
    <name evidence="2" type="ORF">EB796_008877</name>
</gene>
<evidence type="ECO:0000313" key="3">
    <source>
        <dbReference type="Proteomes" id="UP000593567"/>
    </source>
</evidence>
<organism evidence="2 3">
    <name type="scientific">Bugula neritina</name>
    <name type="common">Brown bryozoan</name>
    <name type="synonym">Sertularia neritina</name>
    <dbReference type="NCBI Taxonomy" id="10212"/>
    <lineage>
        <taxon>Eukaryota</taxon>
        <taxon>Metazoa</taxon>
        <taxon>Spiralia</taxon>
        <taxon>Lophotrochozoa</taxon>
        <taxon>Bryozoa</taxon>
        <taxon>Gymnolaemata</taxon>
        <taxon>Cheilostomatida</taxon>
        <taxon>Flustrina</taxon>
        <taxon>Buguloidea</taxon>
        <taxon>Bugulidae</taxon>
        <taxon>Bugula</taxon>
    </lineage>
</organism>
<feature type="compositionally biased region" description="Low complexity" evidence="1">
    <location>
        <begin position="29"/>
        <end position="45"/>
    </location>
</feature>